<dbReference type="SUPFAM" id="SSF56219">
    <property type="entry name" value="DNase I-like"/>
    <property type="match status" value="1"/>
</dbReference>
<evidence type="ECO:0000313" key="2">
    <source>
        <dbReference type="EMBL" id="KAL3775912.1"/>
    </source>
</evidence>
<organism evidence="2 3">
    <name type="scientific">Cyclotella atomus</name>
    <dbReference type="NCBI Taxonomy" id="382360"/>
    <lineage>
        <taxon>Eukaryota</taxon>
        <taxon>Sar</taxon>
        <taxon>Stramenopiles</taxon>
        <taxon>Ochrophyta</taxon>
        <taxon>Bacillariophyta</taxon>
        <taxon>Coscinodiscophyceae</taxon>
        <taxon>Thalassiosirophycidae</taxon>
        <taxon>Stephanodiscales</taxon>
        <taxon>Stephanodiscaceae</taxon>
        <taxon>Cyclotella</taxon>
    </lineage>
</organism>
<keyword evidence="3" id="KW-1185">Reference proteome</keyword>
<dbReference type="EMBL" id="JALLPJ020001127">
    <property type="protein sequence ID" value="KAL3775912.1"/>
    <property type="molecule type" value="Genomic_DNA"/>
</dbReference>
<name>A0ABD3NL46_9STRA</name>
<gene>
    <name evidence="2" type="ORF">ACHAWO_012559</name>
</gene>
<dbReference type="Proteomes" id="UP001530400">
    <property type="component" value="Unassembled WGS sequence"/>
</dbReference>
<dbReference type="PANTHER" id="PTHR12121">
    <property type="entry name" value="CARBON CATABOLITE REPRESSOR PROTEIN 4"/>
    <property type="match status" value="1"/>
</dbReference>
<comment type="caution">
    <text evidence="2">The sequence shown here is derived from an EMBL/GenBank/DDBJ whole genome shotgun (WGS) entry which is preliminary data.</text>
</comment>
<dbReference type="InterPro" id="IPR005135">
    <property type="entry name" value="Endo/exonuclease/phosphatase"/>
</dbReference>
<sequence length="439" mass="49204">MLSRGAPRSITTSTLLHFAFILCISYTYTQAMIMSSRNKLRVVSYNVLSSKLARPSHFTTTNPDFLEASYRLPLILSKLENEMGRAFGGSSSPDSIQAPPPPTIFCLQEIDYTFTSALHTFFANKGYAFVTGLYGKKFNGYMGVGIAYPLKEFETIKVDICRLSDEKEDDWPRPPEEGEDGVITKVRSLASYTVQSTTELLQNYIGKHLGTDFRLLLGLSKETIDPWEMSENRYNVLLTVALRFRDDETRGVFSISNYHMPCAFYCPPVMNLHVDLAARRTQQLATEVWNEIIRKDESGENDEIGSIPHILAGDFNILPDSAHYKLITTGMLDESDPTNPPMKYGAKWQPTCHPMDSAYAKQCGAEPSFTNFAQLKQDEEPFIGTLDYIFLSRKTDPASKAWKVCDTVPLPERDSSGGPFPSDCEPSDHLLIAADLELS</sequence>
<reference evidence="2 3" key="1">
    <citation type="submission" date="2024-10" db="EMBL/GenBank/DDBJ databases">
        <title>Updated reference genomes for cyclostephanoid diatoms.</title>
        <authorList>
            <person name="Roberts W.R."/>
            <person name="Alverson A.J."/>
        </authorList>
    </citation>
    <scope>NUCLEOTIDE SEQUENCE [LARGE SCALE GENOMIC DNA]</scope>
    <source>
        <strain evidence="2 3">AJA010-31</strain>
    </source>
</reference>
<accession>A0ABD3NL46</accession>
<evidence type="ECO:0000313" key="3">
    <source>
        <dbReference type="Proteomes" id="UP001530400"/>
    </source>
</evidence>
<proteinExistence type="predicted"/>
<dbReference type="PANTHER" id="PTHR12121:SF101">
    <property type="entry name" value="ENDONUCLEASE_EXONUCLEASE_PHOSPHATASE DOMAIN-CONTAINING PROTEIN"/>
    <property type="match status" value="1"/>
</dbReference>
<protein>
    <recommendedName>
        <fullName evidence="1">Endonuclease/exonuclease/phosphatase domain-containing protein</fullName>
    </recommendedName>
</protein>
<dbReference type="Pfam" id="PF03372">
    <property type="entry name" value="Exo_endo_phos"/>
    <property type="match status" value="1"/>
</dbReference>
<dbReference type="Gene3D" id="3.60.10.10">
    <property type="entry name" value="Endonuclease/exonuclease/phosphatase"/>
    <property type="match status" value="1"/>
</dbReference>
<dbReference type="AlphaFoldDB" id="A0ABD3NL46"/>
<feature type="domain" description="Endonuclease/exonuclease/phosphatase" evidence="1">
    <location>
        <begin position="82"/>
        <end position="429"/>
    </location>
</feature>
<evidence type="ECO:0000259" key="1">
    <source>
        <dbReference type="Pfam" id="PF03372"/>
    </source>
</evidence>
<dbReference type="InterPro" id="IPR036691">
    <property type="entry name" value="Endo/exonu/phosph_ase_sf"/>
</dbReference>
<dbReference type="InterPro" id="IPR050410">
    <property type="entry name" value="CCR4/nocturin_mRNA_transcr"/>
</dbReference>